<dbReference type="RefSeq" id="XP_073772728.1">
    <property type="nucleotide sequence ID" value="XM_073916627.1"/>
</dbReference>
<organism evidence="1 2">
    <name type="scientific">Danio rerio</name>
    <name type="common">Zebrafish</name>
    <name type="synonym">Brachydanio rerio</name>
    <dbReference type="NCBI Taxonomy" id="7955"/>
    <lineage>
        <taxon>Eukaryota</taxon>
        <taxon>Metazoa</taxon>
        <taxon>Chordata</taxon>
        <taxon>Craniata</taxon>
        <taxon>Vertebrata</taxon>
        <taxon>Euteleostomi</taxon>
        <taxon>Actinopterygii</taxon>
        <taxon>Neopterygii</taxon>
        <taxon>Teleostei</taxon>
        <taxon>Ostariophysi</taxon>
        <taxon>Cypriniformes</taxon>
        <taxon>Danionidae</taxon>
        <taxon>Danioninae</taxon>
        <taxon>Danio</taxon>
    </lineage>
</organism>
<proteinExistence type="predicted"/>
<sequence length="1961" mass="223721">MSKSDSGVNDLNKQVDDCVDTQSENVRHSKRVPILTEKMQSYQQEESQKREKRITRLYDKWKVEARSARERLKTDITVTQLAMVIDDLEAAKNNVLKEYDDFRNRMLPTMEMRRKIDACEAVTADIIKIIHGRISGVDEEFDAERERGRLQMLLDHKHARSIFGSTVSCVSQGTSSHSSQCSQSSQCSVVSSLAAKRVDAAANLAAKQAVYDSLLEETRHKERIQQLEEQHKRAIEAEVKELERIQAKKDVKAAQAKLEVYDKEIVKEAMSYSESVKIKSKQDASLVKLERKQGASQTQVTSGIPISASVFQDSLALNRLPVPEPPVFTGDPIRFIEWKISFIALIEGKCTSSAEKLFYLKRYVSGPVSRALEGIFFRTDDEAYHDAWEKLNGRYGQPFSIQRAFREKLANWPKISSKDAMGLRNFSDFLSACENAMPHVKGLQILNDYQENQKLVQKLPDWAASRWNRQVTQVLSQNQEFPDFKEFCAFVLTEAETACNPVTSYQALHDLSPIVDKLTLKETKRNKAQVFNTQMKHEIQKSFKSETRAPCLLCKQDNHQLNNCPDFYSKSLEERRRYVQEQKLCYGCLKTRHIASECRHRLACDVCQRKHPTCLHDANFVRRIKSEPVTESSFRSIPNNSTDAVALSVAGEGQTANTSMILPVWISTKENPDCEKLVYALLDSQSDTTFVDQEISNFLKAQSSPVKLKLTTMLGKDTIVQSERVLGLQVRGYEFGDFVDLPPAYTRDYIPVNRQNIPTCEVAKNWNHLSSIVDKVPPLKDCEIGLLIGYNCPRSMAPREVIVGKKDEPFAVRTDLGWSIVGRSSPRLDLPKESSLCHRLAAKELPPVTPADVIRVLETDFKDISEEGMKVSQDDILFINKLKEVIHKNVHGHYEMPLPFKERPILPNNKQLAVVRLDHLKRRLAKDERYKEQYKEFMSEIIQRGDAEEVIDNGKGGETWYLPHHGVISPKKPNKLRVVFDCSARFNGYSLNDHLLQGPDLINSLIGILMRFRQHPVALMCDVEKMYHQFHVNESDRDYLRFLWWKDGKFNQNPLEFRMKVHIFGAASSSGCANFGLKHIANENSHLYPLGSEFVLKNFYVDDGVTSVKDAEMAVKVVDEARKLCAMGGLRLHKFMSNDDTVLNDIPMSELASDAKELEFASELPLERALGMQWQRNLDCFKFNVKLQQQPATRRGILSTIASVYDPLGFIAPILFNGKKILQEICKRGAGWDDFLSKEVQLRWEQWKQDLINLQEINIPRTYVPNDFGTIVKVELHHFSDASTSGYGQCSYLRFCNEDGDVHCALVMGRSRVSPLKVVTIPRLELTAAVISVEVSNVLKRELDYVDVEELFWTDSKAVLGYIRNEARKFHTFVANRVQRIQLSTTPQQWRYVPSEENPADHASRGLNVQQLLSSIWFSGPMFLWKKNLPNPEDPKVEISLEDPEVKFAQVFKTEGTDEVNLIDRIAKFSSWSRAIRAIARLMRRACKDKSNHLSTTSERQRAELHIVKCLQSHAYKGELGRLEKGMDVSSQSQLYPLGSFIDENGVLKVGGRLRHSDCLESLKHPVIIPKNHSVTKMIIAHCHEKIKHQGKGFTINEIRSCGYWIPGIGRAVASYIKGCVTCRKLRRSTEVQKMADLPSERVIPSPPFKYTGMDCFGPLFVKQGRSVCKRYGLILTCLCSRSVHIEMLTDMSTDSFINALRCFIAIRGAVQQIRSDQGTNFVGAKNEFKRALEEIDAERLRVFLSEKQCDFVMNAPHASHAGGVWERQIRTVKSVLNSILSLHSARLNDSSLRTFLYETMAIVNSRPLTVDCLTDPDSLRPITPNHLLTLKSTVALPPPGNFKDDEYARKRWRQVQHLLEQFWSRWRKEYLANLAVRQKWHVPKRNIQIGDIVIVKDDDLPRNQWRLGRVKEVTVSTDGLVRKAKICLGDSKLDMKGKRLGKPSVIERPIQKLVLLLEFN</sequence>
<dbReference type="Proteomes" id="UP000000437">
    <property type="component" value="Chromosome 11"/>
</dbReference>
<gene>
    <name evidence="2" type="primary">LOC137496690</name>
</gene>
<evidence type="ECO:0000313" key="2">
    <source>
        <dbReference type="RefSeq" id="XP_073772728.1"/>
    </source>
</evidence>
<accession>A0AC58GSL8</accession>
<keyword evidence="1" id="KW-1185">Reference proteome</keyword>
<name>A0AC58GSL8_DANRE</name>
<protein>
    <submittedName>
        <fullName evidence="2">Uncharacterized protein</fullName>
    </submittedName>
</protein>
<reference evidence="2" key="1">
    <citation type="submission" date="2025-08" db="UniProtKB">
        <authorList>
            <consortium name="RefSeq"/>
        </authorList>
    </citation>
    <scope>IDENTIFICATION</scope>
    <source>
        <strain evidence="2">Tuebingen</strain>
        <tissue evidence="2">Fibroblasts and whole tissue</tissue>
    </source>
</reference>
<evidence type="ECO:0000313" key="1">
    <source>
        <dbReference type="Proteomes" id="UP000000437"/>
    </source>
</evidence>